<dbReference type="RefSeq" id="WP_013661930.1">
    <property type="nucleotide sequence ID" value="NC_015276.1"/>
</dbReference>
<dbReference type="AlphaFoldDB" id="F2JZ49"/>
<organism evidence="1 2">
    <name type="scientific">Marinomonas mediterranea (strain ATCC 700492 / JCM 21426 / NBRC 103028 / MMB-1)</name>
    <dbReference type="NCBI Taxonomy" id="717774"/>
    <lineage>
        <taxon>Bacteria</taxon>
        <taxon>Pseudomonadati</taxon>
        <taxon>Pseudomonadota</taxon>
        <taxon>Gammaproteobacteria</taxon>
        <taxon>Oceanospirillales</taxon>
        <taxon>Oceanospirillaceae</taxon>
        <taxon>Marinomonas</taxon>
    </lineage>
</organism>
<dbReference type="HOGENOM" id="CLU_3009000_0_0_6"/>
<dbReference type="STRING" id="717774.Marme_2804"/>
<evidence type="ECO:0000313" key="1">
    <source>
        <dbReference type="EMBL" id="ADZ92027.1"/>
    </source>
</evidence>
<dbReference type="PATRIC" id="fig|717774.3.peg.2886"/>
<dbReference type="Proteomes" id="UP000001062">
    <property type="component" value="Chromosome"/>
</dbReference>
<dbReference type="KEGG" id="mme:Marme_2804"/>
<sequence length="56" mass="6750">MAFCCFNFVDELLIDPRDIYVRYGMNFSPMKVWLHVAMNMRDYIREKETVIAVPLF</sequence>
<gene>
    <name evidence="1" type="ordered locus">Marme_2804</name>
</gene>
<keyword evidence="2" id="KW-1185">Reference proteome</keyword>
<dbReference type="EMBL" id="CP002583">
    <property type="protein sequence ID" value="ADZ92027.1"/>
    <property type="molecule type" value="Genomic_DNA"/>
</dbReference>
<reference evidence="1 2" key="1">
    <citation type="journal article" date="2012" name="Stand. Genomic Sci.">
        <title>Complete genome sequence of the melanogenic marine bacterium Marinomonas mediterranea type strain (MMB-1(T)).</title>
        <authorList>
            <person name="Lucas-Elio P."/>
            <person name="Goodwin L."/>
            <person name="Woyke T."/>
            <person name="Pitluck S."/>
            <person name="Nolan M."/>
            <person name="Kyrpides N.C."/>
            <person name="Detter J.C."/>
            <person name="Copeland A."/>
            <person name="Teshima H."/>
            <person name="Bruce D."/>
            <person name="Detter C."/>
            <person name="Tapia R."/>
            <person name="Han S."/>
            <person name="Land M.L."/>
            <person name="Ivanova N."/>
            <person name="Mikhailova N."/>
            <person name="Johnston A.W."/>
            <person name="Sanchez-Amat A."/>
        </authorList>
    </citation>
    <scope>NUCLEOTIDE SEQUENCE [LARGE SCALE GENOMIC DNA]</scope>
    <source>
        <strain evidence="2">ATCC 700492 / JCM 21426 / NBRC 103028 / MMB-1</strain>
    </source>
</reference>
<name>F2JZ49_MARM1</name>
<accession>F2JZ49</accession>
<proteinExistence type="predicted"/>
<protein>
    <submittedName>
        <fullName evidence="1">Uncharacterized protein</fullName>
    </submittedName>
</protein>
<evidence type="ECO:0000313" key="2">
    <source>
        <dbReference type="Proteomes" id="UP000001062"/>
    </source>
</evidence>